<evidence type="ECO:0000259" key="12">
    <source>
        <dbReference type="Pfam" id="PF22782"/>
    </source>
</evidence>
<keyword evidence="5" id="KW-0507">mRNA processing</keyword>
<keyword evidence="6" id="KW-0508">mRNA splicing</keyword>
<dbReference type="Pfam" id="PF00687">
    <property type="entry name" value="Ribosomal_L1"/>
    <property type="match status" value="1"/>
</dbReference>
<dbReference type="Gene3D" id="3.40.50.790">
    <property type="match status" value="1"/>
</dbReference>
<protein>
    <recommendedName>
        <fullName evidence="15">Replication stress response regulator SDE2</fullName>
    </recommendedName>
</protein>
<dbReference type="EMBL" id="CATQJL010000001">
    <property type="protein sequence ID" value="CAJ0590266.1"/>
    <property type="molecule type" value="Genomic_DNA"/>
</dbReference>
<feature type="compositionally biased region" description="Polar residues" evidence="10">
    <location>
        <begin position="356"/>
        <end position="366"/>
    </location>
</feature>
<keyword evidence="4" id="KW-0963">Cytoplasm</keyword>
<dbReference type="InterPro" id="IPR023674">
    <property type="entry name" value="Ribosomal_uL1-like"/>
</dbReference>
<name>A0AA36DN43_CYLNA</name>
<dbReference type="AlphaFoldDB" id="A0AA36DN43"/>
<evidence type="ECO:0000259" key="11">
    <source>
        <dbReference type="Pfam" id="PF13297"/>
    </source>
</evidence>
<keyword evidence="8" id="KW-0131">Cell cycle</keyword>
<feature type="coiled-coil region" evidence="9">
    <location>
        <begin position="145"/>
        <end position="176"/>
    </location>
</feature>
<evidence type="ECO:0000313" key="13">
    <source>
        <dbReference type="EMBL" id="CAJ0590266.1"/>
    </source>
</evidence>
<comment type="caution">
    <text evidence="13">The sequence shown here is derived from an EMBL/GenBank/DDBJ whole genome shotgun (WGS) entry which is preliminary data.</text>
</comment>
<dbReference type="SUPFAM" id="SSF56808">
    <property type="entry name" value="Ribosomal protein L1"/>
    <property type="match status" value="1"/>
</dbReference>
<dbReference type="Proteomes" id="UP001176961">
    <property type="component" value="Unassembled WGS sequence"/>
</dbReference>
<dbReference type="GO" id="GO:0005737">
    <property type="term" value="C:cytoplasm"/>
    <property type="evidence" value="ECO:0007669"/>
    <property type="project" value="UniProtKB-SubCell"/>
</dbReference>
<gene>
    <name evidence="13" type="ORF">CYNAS_LOCUS2249</name>
</gene>
<feature type="compositionally biased region" description="Basic and acidic residues" evidence="10">
    <location>
        <begin position="367"/>
        <end position="395"/>
    </location>
</feature>
<evidence type="ECO:0000256" key="9">
    <source>
        <dbReference type="SAM" id="Coils"/>
    </source>
</evidence>
<evidence type="ECO:0000256" key="8">
    <source>
        <dbReference type="ARBA" id="ARBA00023306"/>
    </source>
</evidence>
<dbReference type="GO" id="GO:0008380">
    <property type="term" value="P:RNA splicing"/>
    <property type="evidence" value="ECO:0007669"/>
    <property type="project" value="UniProtKB-KW"/>
</dbReference>
<evidence type="ECO:0000256" key="6">
    <source>
        <dbReference type="ARBA" id="ARBA00023187"/>
    </source>
</evidence>
<feature type="domain" description="SDE2-like" evidence="12">
    <location>
        <begin position="111"/>
        <end position="206"/>
    </location>
</feature>
<feature type="compositionally biased region" description="Basic and acidic residues" evidence="10">
    <location>
        <begin position="480"/>
        <end position="492"/>
    </location>
</feature>
<accession>A0AA36DN43</accession>
<dbReference type="PANTHER" id="PTHR12786:SF1">
    <property type="entry name" value="SPLICING REGULATOR SDE2"/>
    <property type="match status" value="1"/>
</dbReference>
<evidence type="ECO:0000256" key="4">
    <source>
        <dbReference type="ARBA" id="ARBA00022490"/>
    </source>
</evidence>
<dbReference type="InterPro" id="IPR053822">
    <property type="entry name" value="SDE2-like_dom"/>
</dbReference>
<evidence type="ECO:0000256" key="10">
    <source>
        <dbReference type="SAM" id="MobiDB-lite"/>
    </source>
</evidence>
<dbReference type="Pfam" id="PF22782">
    <property type="entry name" value="SDE2"/>
    <property type="match status" value="1"/>
</dbReference>
<evidence type="ECO:0000256" key="1">
    <source>
        <dbReference type="ARBA" id="ARBA00004123"/>
    </source>
</evidence>
<evidence type="ECO:0008006" key="15">
    <source>
        <dbReference type="Google" id="ProtNLM"/>
    </source>
</evidence>
<evidence type="ECO:0000256" key="5">
    <source>
        <dbReference type="ARBA" id="ARBA00022664"/>
    </source>
</evidence>
<keyword evidence="14" id="KW-1185">Reference proteome</keyword>
<sequence>MTRIRSCVYIPKSMPCAATVRLCPTLLPLRAVLQCELWSRRHLLMVAYASAVLSKRSSFVIGENSVVDAVLALDPSTYFCTINGQIINNFDQVCRELPSDTPFQLHFRLLGGKGGFGSLLRSFRVNKSTNQLMCRDLNGRRLASIDEEQKLKKWIERAAEREKEKIAKRNAKYEKLKSGPPKHMFNDPDYIRQKETIIEKTEEAFEQGFVEFLKEEQEKKNKPVVESSSDSDFDIDDLPGGLKSGRKRKAAKPAPVISEKLAKLEEDDDSDSDSEENDVDPELLNEIREYFSARDSKLGSADANQPCSSKRYSGDIQISETNGEVPPKEVETPAGDSAKVDSKGSPPSGTPPAPQHSGSAEISTSKQSEEENATDRNETTAEKPEDADLKVLNKEEQEEEFAEIDLTKYASASELEALGLQHLKHALRARGMKCGGTLTERAVRLFSAKDMVTVKRLNKKKNLSNKKKIHTITTAPVSKTKKEESDEKKLEGEGSTSVPIEDVAKKIQETKDQGRVALTALRKHLANHSGKSLFPDIDHAVGILIVYKVPPLTTNKARLRIELSHSPRTTSNTSICLIMPDLDQSATARKDPDVEKQARQWAEKIEKDHGLLSQHYSKIMTKRQLERECHSYTQRRALATSYDLFLVDVRVAKAVRTFLGKDFYKVHKEPIDFDYSKPLVTSIEKAVKTVLLRLPRYATRAHVSFGHLGQDSADLAGNLDEVIDAVVSNCPGGLSNIRSLHMQPVGGTPSLPIYVDNGRSSDVKLERPRKRRRATEQVSDECSTLPDGLRLAIRRNGKVRVIKEDSNVAVHYPTIHDEWEERDGLKPTIDPGKLKRKHAIKKKRMQKRMAQKKIKSGERVALQQEAETKME</sequence>
<feature type="domain" description="SDE2/SF3A3 SAP" evidence="11">
    <location>
        <begin position="393"/>
        <end position="451"/>
    </location>
</feature>
<evidence type="ECO:0000256" key="7">
    <source>
        <dbReference type="ARBA" id="ARBA00023242"/>
    </source>
</evidence>
<feature type="compositionally biased region" description="Polar residues" evidence="10">
    <location>
        <begin position="302"/>
        <end position="322"/>
    </location>
</feature>
<feature type="compositionally biased region" description="Basic and acidic residues" evidence="10">
    <location>
        <begin position="285"/>
        <end position="297"/>
    </location>
</feature>
<comment type="similarity">
    <text evidence="3">Belongs to the SDE2 family.</text>
</comment>
<keyword evidence="9" id="KW-0175">Coiled coil</keyword>
<dbReference type="InterPro" id="IPR028364">
    <property type="entry name" value="Ribosomal_uL1/biogenesis"/>
</dbReference>
<comment type="subcellular location">
    <subcellularLocation>
        <location evidence="2">Cytoplasm</location>
    </subcellularLocation>
    <subcellularLocation>
        <location evidence="1">Nucleus</location>
    </subcellularLocation>
</comment>
<dbReference type="InterPro" id="IPR025086">
    <property type="entry name" value="SDE2/SF3A3_SAP"/>
</dbReference>
<keyword evidence="7" id="KW-0539">Nucleus</keyword>
<evidence type="ECO:0000256" key="2">
    <source>
        <dbReference type="ARBA" id="ARBA00004496"/>
    </source>
</evidence>
<evidence type="ECO:0000256" key="3">
    <source>
        <dbReference type="ARBA" id="ARBA00008726"/>
    </source>
</evidence>
<organism evidence="13 14">
    <name type="scientific">Cylicocyclus nassatus</name>
    <name type="common">Nematode worm</name>
    <dbReference type="NCBI Taxonomy" id="53992"/>
    <lineage>
        <taxon>Eukaryota</taxon>
        <taxon>Metazoa</taxon>
        <taxon>Ecdysozoa</taxon>
        <taxon>Nematoda</taxon>
        <taxon>Chromadorea</taxon>
        <taxon>Rhabditida</taxon>
        <taxon>Rhabditina</taxon>
        <taxon>Rhabditomorpha</taxon>
        <taxon>Strongyloidea</taxon>
        <taxon>Strongylidae</taxon>
        <taxon>Cylicocyclus</taxon>
    </lineage>
</organism>
<dbReference type="GO" id="GO:0006397">
    <property type="term" value="P:mRNA processing"/>
    <property type="evidence" value="ECO:0007669"/>
    <property type="project" value="UniProtKB-KW"/>
</dbReference>
<dbReference type="Pfam" id="PF13297">
    <property type="entry name" value="SDE2_2C"/>
    <property type="match status" value="1"/>
</dbReference>
<feature type="compositionally biased region" description="Acidic residues" evidence="10">
    <location>
        <begin position="265"/>
        <end position="283"/>
    </location>
</feature>
<proteinExistence type="inferred from homology"/>
<dbReference type="PANTHER" id="PTHR12786">
    <property type="entry name" value="SPLICING FACTOR SF3A-RELATED"/>
    <property type="match status" value="1"/>
</dbReference>
<reference evidence="13" key="1">
    <citation type="submission" date="2023-07" db="EMBL/GenBank/DDBJ databases">
        <authorList>
            <consortium name="CYATHOMIX"/>
        </authorList>
    </citation>
    <scope>NUCLEOTIDE SEQUENCE</scope>
    <source>
        <strain evidence="13">N/A</strain>
    </source>
</reference>
<dbReference type="InterPro" id="IPR016095">
    <property type="entry name" value="Ribosomal_uL1_3-a/b-sand"/>
</dbReference>
<dbReference type="GO" id="GO:0005634">
    <property type="term" value="C:nucleus"/>
    <property type="evidence" value="ECO:0007669"/>
    <property type="project" value="UniProtKB-SubCell"/>
</dbReference>
<feature type="region of interest" description="Disordered" evidence="10">
    <location>
        <begin position="473"/>
        <end position="497"/>
    </location>
</feature>
<feature type="region of interest" description="Disordered" evidence="10">
    <location>
        <begin position="216"/>
        <end position="399"/>
    </location>
</feature>
<dbReference type="InterPro" id="IPR051421">
    <property type="entry name" value="RNA_Proc_DNA_Dmg_Regulator"/>
</dbReference>
<evidence type="ECO:0000313" key="14">
    <source>
        <dbReference type="Proteomes" id="UP001176961"/>
    </source>
</evidence>
<feature type="region of interest" description="Disordered" evidence="10">
    <location>
        <begin position="826"/>
        <end position="871"/>
    </location>
</feature>
<feature type="compositionally biased region" description="Basic residues" evidence="10">
    <location>
        <begin position="834"/>
        <end position="854"/>
    </location>
</feature>